<dbReference type="Gene3D" id="1.20.1220.20">
    <property type="entry name" value="Uncharcterised protein PF01724"/>
    <property type="match status" value="1"/>
</dbReference>
<accession>A0A926WGB4</accession>
<keyword evidence="2" id="KW-1185">Reference proteome</keyword>
<evidence type="ECO:0000313" key="2">
    <source>
        <dbReference type="Proteomes" id="UP000662185"/>
    </source>
</evidence>
<dbReference type="EMBL" id="JACJQU010000005">
    <property type="protein sequence ID" value="MBD2294069.1"/>
    <property type="molecule type" value="Genomic_DNA"/>
</dbReference>
<dbReference type="AlphaFoldDB" id="A0A926WGB4"/>
<name>A0A926WGB4_9NOST</name>
<protein>
    <submittedName>
        <fullName evidence="1">DUF29 family protein</fullName>
    </submittedName>
</protein>
<dbReference type="RefSeq" id="WP_190560111.1">
    <property type="nucleotide sequence ID" value="NZ_JACJQU010000005.1"/>
</dbReference>
<gene>
    <name evidence="1" type="ORF">H6G06_11335</name>
</gene>
<organism evidence="1 2">
    <name type="scientific">Anabaena sphaerica FACHB-251</name>
    <dbReference type="NCBI Taxonomy" id="2692883"/>
    <lineage>
        <taxon>Bacteria</taxon>
        <taxon>Bacillati</taxon>
        <taxon>Cyanobacteriota</taxon>
        <taxon>Cyanophyceae</taxon>
        <taxon>Nostocales</taxon>
        <taxon>Nostocaceae</taxon>
        <taxon>Anabaena</taxon>
    </lineage>
</organism>
<comment type="caution">
    <text evidence="1">The sequence shown here is derived from an EMBL/GenBank/DDBJ whole genome shotgun (WGS) entry which is preliminary data.</text>
</comment>
<proteinExistence type="predicted"/>
<reference evidence="2" key="1">
    <citation type="journal article" date="2020" name="ISME J.">
        <title>Comparative genomics reveals insights into cyanobacterial evolution and habitat adaptation.</title>
        <authorList>
            <person name="Chen M.Y."/>
            <person name="Teng W.K."/>
            <person name="Zhao L."/>
            <person name="Hu C.X."/>
            <person name="Zhou Y.K."/>
            <person name="Han B.P."/>
            <person name="Song L.R."/>
            <person name="Shu W.S."/>
        </authorList>
    </citation>
    <scope>NUCLEOTIDE SEQUENCE [LARGE SCALE GENOMIC DNA]</scope>
    <source>
        <strain evidence="2">FACHB-251</strain>
    </source>
</reference>
<dbReference type="Pfam" id="PF01724">
    <property type="entry name" value="DUF29"/>
    <property type="match status" value="1"/>
</dbReference>
<dbReference type="Proteomes" id="UP000662185">
    <property type="component" value="Unassembled WGS sequence"/>
</dbReference>
<evidence type="ECO:0000313" key="1">
    <source>
        <dbReference type="EMBL" id="MBD2294069.1"/>
    </source>
</evidence>
<sequence length="55" mass="6674">MTIRTIPSLQPNLYEEDYYLWIETTLQQIQNQDIENLDWPHLAEEISKWALKNII</sequence>